<comment type="similarity">
    <text evidence="1 9">Belongs to the protein prenyltransferase subunit beta family.</text>
</comment>
<dbReference type="InterPro" id="IPR026872">
    <property type="entry name" value="FTB"/>
</dbReference>
<accession>A0AAV2TSJ9</accession>
<dbReference type="Proteomes" id="UP001497525">
    <property type="component" value="Unassembled WGS sequence"/>
</dbReference>
<organism evidence="12 13">
    <name type="scientific">Calicophoron daubneyi</name>
    <name type="common">Rumen fluke</name>
    <name type="synonym">Paramphistomum daubneyi</name>
    <dbReference type="NCBI Taxonomy" id="300641"/>
    <lineage>
        <taxon>Eukaryota</taxon>
        <taxon>Metazoa</taxon>
        <taxon>Spiralia</taxon>
        <taxon>Lophotrochozoa</taxon>
        <taxon>Platyhelminthes</taxon>
        <taxon>Trematoda</taxon>
        <taxon>Digenea</taxon>
        <taxon>Plagiorchiida</taxon>
        <taxon>Pronocephalata</taxon>
        <taxon>Paramphistomoidea</taxon>
        <taxon>Paramphistomidae</taxon>
        <taxon>Calicophoron</taxon>
    </lineage>
</organism>
<keyword evidence="7" id="KW-0677">Repeat</keyword>
<evidence type="ECO:0000256" key="3">
    <source>
        <dbReference type="ARBA" id="ARBA00015798"/>
    </source>
</evidence>
<evidence type="ECO:0000256" key="5">
    <source>
        <dbReference type="ARBA" id="ARBA00022679"/>
    </source>
</evidence>
<evidence type="ECO:0000256" key="2">
    <source>
        <dbReference type="ARBA" id="ARBA00012702"/>
    </source>
</evidence>
<name>A0AAV2TSJ9_CALDB</name>
<proteinExistence type="inferred from homology"/>
<dbReference type="Pfam" id="PF00432">
    <property type="entry name" value="Prenyltrans"/>
    <property type="match status" value="2"/>
</dbReference>
<sequence>MERLTLFNLRQRSRAIEPQTTTIVDQIETEQLVRKAYYEKLSLWKNDALRLFKLNHINYLTHKLVNLPTNFEHLDASQPWLAYWMVHSLRLLNCIITDEIKEQLIQFVKSTQHPDGGFGGGPYQFAHLATTYGAVNCLVSLCRRDALEVIDRVSLANWLKNLHRPDGSFVMHIGGEADVRGAYCAAAVAKLTGILRKYPEMFESTAEWIASCQTYEGGFGAEPGVEAHGGYTFCAVAALCLLERPDLIDLPRLIRWISSRQMASEGGFQGRTNKLVDSCYSFWQGAVFPIIEELLTMASDPALSSHDTLFNTSALQEYILLCCQKVSYTRPGLSVPSTPTSENNKSSGDGTSSSDANYHMEGGGGLIDKPGKNADVYHTCYALSGLSMAQHSPRVRYRTVPLDRYVSFQNDVIHTSLPTIGQPNPAPAVDTLSEELDNELADLDPVHNLVHDGLSFALTYFSQIDEGASPAEAEQLALKASEECHAPSYVSLDSTEEQPMAVDHEYSKKAEERPMNTCTTP</sequence>
<evidence type="ECO:0000256" key="7">
    <source>
        <dbReference type="ARBA" id="ARBA00022737"/>
    </source>
</evidence>
<evidence type="ECO:0000256" key="9">
    <source>
        <dbReference type="RuleBase" id="RU365056"/>
    </source>
</evidence>
<evidence type="ECO:0000256" key="10">
    <source>
        <dbReference type="SAM" id="MobiDB-lite"/>
    </source>
</evidence>
<dbReference type="InterPro" id="IPR001330">
    <property type="entry name" value="Prenyltrans"/>
</dbReference>
<comment type="cofactor">
    <cofactor evidence="9">
        <name>Zn(2+)</name>
        <dbReference type="ChEBI" id="CHEBI:29105"/>
    </cofactor>
    <text evidence="9">Binds 1 zinc ion per subunit.</text>
</comment>
<dbReference type="EC" id="2.5.1.58" evidence="2 9"/>
<keyword evidence="6 9" id="KW-0479">Metal-binding</keyword>
<keyword evidence="5 9" id="KW-0808">Transferase</keyword>
<feature type="domain" description="Prenyltransferase alpha-alpha toroid" evidence="11">
    <location>
        <begin position="53"/>
        <end position="325"/>
    </location>
</feature>
<dbReference type="GO" id="GO:0097354">
    <property type="term" value="P:prenylation"/>
    <property type="evidence" value="ECO:0007669"/>
    <property type="project" value="UniProtKB-UniRule"/>
</dbReference>
<evidence type="ECO:0000256" key="4">
    <source>
        <dbReference type="ARBA" id="ARBA00022602"/>
    </source>
</evidence>
<dbReference type="CDD" id="cd02893">
    <property type="entry name" value="FTase"/>
    <property type="match status" value="1"/>
</dbReference>
<evidence type="ECO:0000313" key="13">
    <source>
        <dbReference type="Proteomes" id="UP001497525"/>
    </source>
</evidence>
<dbReference type="EMBL" id="CAXLJL010000711">
    <property type="protein sequence ID" value="CAL5140332.1"/>
    <property type="molecule type" value="Genomic_DNA"/>
</dbReference>
<dbReference type="InterPro" id="IPR008930">
    <property type="entry name" value="Terpenoid_cyclase/PrenylTrfase"/>
</dbReference>
<dbReference type="PANTHER" id="PTHR11774:SF6">
    <property type="entry name" value="PROTEIN FARNESYLTRANSFERASE SUBUNIT BETA"/>
    <property type="match status" value="1"/>
</dbReference>
<feature type="region of interest" description="Disordered" evidence="10">
    <location>
        <begin position="333"/>
        <end position="366"/>
    </location>
</feature>
<gene>
    <name evidence="12" type="ORF">CDAUBV1_LOCUS15662</name>
</gene>
<feature type="compositionally biased region" description="Polar residues" evidence="10">
    <location>
        <begin position="335"/>
        <end position="356"/>
    </location>
</feature>
<comment type="caution">
    <text evidence="12">The sequence shown here is derived from an EMBL/GenBank/DDBJ whole genome shotgun (WGS) entry which is preliminary data.</text>
</comment>
<keyword evidence="8 9" id="KW-0862">Zinc</keyword>
<evidence type="ECO:0000256" key="6">
    <source>
        <dbReference type="ARBA" id="ARBA00022723"/>
    </source>
</evidence>
<dbReference type="GO" id="GO:0008270">
    <property type="term" value="F:zinc ion binding"/>
    <property type="evidence" value="ECO:0007669"/>
    <property type="project" value="UniProtKB-UniRule"/>
</dbReference>
<evidence type="ECO:0000256" key="1">
    <source>
        <dbReference type="ARBA" id="ARBA00010497"/>
    </source>
</evidence>
<dbReference type="AlphaFoldDB" id="A0AAV2TSJ9"/>
<evidence type="ECO:0000256" key="8">
    <source>
        <dbReference type="ARBA" id="ARBA00022833"/>
    </source>
</evidence>
<protein>
    <recommendedName>
        <fullName evidence="3 9">Protein farnesyltransferase subunit beta</fullName>
        <shortName evidence="9">FTase-beta</shortName>
        <ecNumber evidence="2 9">2.5.1.58</ecNumber>
    </recommendedName>
</protein>
<keyword evidence="4 9" id="KW-0637">Prenyltransferase</keyword>
<evidence type="ECO:0000313" key="12">
    <source>
        <dbReference type="EMBL" id="CAL5140332.1"/>
    </source>
</evidence>
<dbReference type="GO" id="GO:0004660">
    <property type="term" value="F:protein farnesyltransferase activity"/>
    <property type="evidence" value="ECO:0007669"/>
    <property type="project" value="UniProtKB-UniRule"/>
</dbReference>
<dbReference type="Gene3D" id="1.50.10.20">
    <property type="match status" value="1"/>
</dbReference>
<reference evidence="12" key="1">
    <citation type="submission" date="2024-06" db="EMBL/GenBank/DDBJ databases">
        <authorList>
            <person name="Liu X."/>
            <person name="Lenzi L."/>
            <person name="Haldenby T S."/>
            <person name="Uol C."/>
        </authorList>
    </citation>
    <scope>NUCLEOTIDE SEQUENCE</scope>
</reference>
<evidence type="ECO:0000259" key="11">
    <source>
        <dbReference type="Pfam" id="PF00432"/>
    </source>
</evidence>
<dbReference type="PANTHER" id="PTHR11774">
    <property type="entry name" value="GERANYLGERANYL TRANSFERASE TYPE BETA SUBUNIT"/>
    <property type="match status" value="1"/>
</dbReference>
<feature type="region of interest" description="Disordered" evidence="10">
    <location>
        <begin position="488"/>
        <end position="521"/>
    </location>
</feature>
<feature type="compositionally biased region" description="Basic and acidic residues" evidence="10">
    <location>
        <begin position="502"/>
        <end position="514"/>
    </location>
</feature>
<feature type="domain" description="Prenyltransferase alpha-alpha toroid" evidence="11">
    <location>
        <begin position="363"/>
        <end position="448"/>
    </location>
</feature>
<comment type="catalytic activity">
    <reaction evidence="9">
        <text>L-cysteinyl-[protein] + (2E,6E)-farnesyl diphosphate = S-(2E,6E)-farnesyl-L-cysteinyl-[protein] + diphosphate</text>
        <dbReference type="Rhea" id="RHEA:13345"/>
        <dbReference type="Rhea" id="RHEA-COMP:10131"/>
        <dbReference type="Rhea" id="RHEA-COMP:11535"/>
        <dbReference type="ChEBI" id="CHEBI:29950"/>
        <dbReference type="ChEBI" id="CHEBI:33019"/>
        <dbReference type="ChEBI" id="CHEBI:86019"/>
        <dbReference type="ChEBI" id="CHEBI:175763"/>
    </reaction>
</comment>
<dbReference type="InterPro" id="IPR045089">
    <property type="entry name" value="PGGT1B-like"/>
</dbReference>
<comment type="subunit">
    <text evidence="9">Heterodimer of an alpha and a beta subunit.</text>
</comment>
<comment type="function">
    <text evidence="9">Catalyzes the transfer of a farnesyl moiety from farnesyl diphosphate to a cysteine at the fourth position from the C-terminus of several proteins. The beta subunit is responsible for peptide-binding.</text>
</comment>
<dbReference type="GO" id="GO:0005965">
    <property type="term" value="C:protein farnesyltransferase complex"/>
    <property type="evidence" value="ECO:0007669"/>
    <property type="project" value="UniProtKB-UniRule"/>
</dbReference>
<dbReference type="SUPFAM" id="SSF48239">
    <property type="entry name" value="Terpenoid cyclases/Protein prenyltransferases"/>
    <property type="match status" value="1"/>
</dbReference>